<dbReference type="SUPFAM" id="SSF47781">
    <property type="entry name" value="RuvA domain 2-like"/>
    <property type="match status" value="1"/>
</dbReference>
<dbReference type="SMART" id="SM00891">
    <property type="entry name" value="ERCC4"/>
    <property type="match status" value="1"/>
</dbReference>
<dbReference type="InterPro" id="IPR003583">
    <property type="entry name" value="Hlx-hairpin-Hlx_DNA-bd_motif"/>
</dbReference>
<evidence type="ECO:0000313" key="4">
    <source>
        <dbReference type="Proteomes" id="UP000030649"/>
    </source>
</evidence>
<accession>U1MPQ8</accession>
<dbReference type="Proteomes" id="UP000030649">
    <property type="component" value="Unassembled WGS sequence"/>
</dbReference>
<sequence length="238" mass="26728">MTQLNAIVDSREPGRVVELLRRHDDVSSVEKDQLTVGDIVLGPGDVHVDTGNFGSDVGVNVDLVAIERKSPADFVRSIQDRRLEDQIDRMYEWFGATNSYIIVEGSVNDLIAEPSGIPDNGIYGYIGSLAARWQMVPLFAGYPTMEIELLTRVARKHFEETNRVVRSPDSTPKRKNDAYYLRMLMELDGIGRKTANNIADELGNPEDLIHADTERLQEIDGIGKKRAECIRTQIWNGE</sequence>
<dbReference type="InterPro" id="IPR011335">
    <property type="entry name" value="Restrct_endonuc-II-like"/>
</dbReference>
<organism evidence="3 4">
    <name type="scientific">Haloquadratum walsbyi J07HQW1</name>
    <dbReference type="NCBI Taxonomy" id="1238424"/>
    <lineage>
        <taxon>Archaea</taxon>
        <taxon>Methanobacteriati</taxon>
        <taxon>Methanobacteriota</taxon>
        <taxon>Stenosarchaea group</taxon>
        <taxon>Halobacteria</taxon>
        <taxon>Halobacteriales</taxon>
        <taxon>Haloferacaceae</taxon>
        <taxon>Haloquadratum</taxon>
    </lineage>
</organism>
<dbReference type="GO" id="GO:0003677">
    <property type="term" value="F:DNA binding"/>
    <property type="evidence" value="ECO:0007669"/>
    <property type="project" value="InterPro"/>
</dbReference>
<evidence type="ECO:0000259" key="1">
    <source>
        <dbReference type="SMART" id="SM00278"/>
    </source>
</evidence>
<dbReference type="Pfam" id="PF14520">
    <property type="entry name" value="HHH_5"/>
    <property type="match status" value="1"/>
</dbReference>
<proteinExistence type="predicted"/>
<dbReference type="SMART" id="SM00278">
    <property type="entry name" value="HhH1"/>
    <property type="match status" value="2"/>
</dbReference>
<dbReference type="HOGENOM" id="CLU_1163788_0_0_2"/>
<name>U1MPQ8_9EURY</name>
<dbReference type="InterPro" id="IPR010994">
    <property type="entry name" value="RuvA_2-like"/>
</dbReference>
<feature type="domain" description="Helix-hairpin-helix DNA-binding motif class 1" evidence="1">
    <location>
        <begin position="214"/>
        <end position="233"/>
    </location>
</feature>
<feature type="domain" description="ERCC4" evidence="2">
    <location>
        <begin position="5"/>
        <end position="107"/>
    </location>
</feature>
<dbReference type="GO" id="GO:0006281">
    <property type="term" value="P:DNA repair"/>
    <property type="evidence" value="ECO:0007669"/>
    <property type="project" value="InterPro"/>
</dbReference>
<dbReference type="STRING" id="1238424.J07HQW1_01973"/>
<dbReference type="SUPFAM" id="SSF52980">
    <property type="entry name" value="Restriction endonuclease-like"/>
    <property type="match status" value="1"/>
</dbReference>
<dbReference type="Gene3D" id="3.40.50.10130">
    <property type="match status" value="1"/>
</dbReference>
<dbReference type="AlphaFoldDB" id="U1MPQ8"/>
<dbReference type="Pfam" id="PF02732">
    <property type="entry name" value="ERCC4"/>
    <property type="match status" value="1"/>
</dbReference>
<feature type="domain" description="Helix-hairpin-helix DNA-binding motif class 1" evidence="1">
    <location>
        <begin position="182"/>
        <end position="201"/>
    </location>
</feature>
<protein>
    <submittedName>
        <fullName evidence="3">ERCC4-type nuclease</fullName>
    </submittedName>
</protein>
<dbReference type="GO" id="GO:0004518">
    <property type="term" value="F:nuclease activity"/>
    <property type="evidence" value="ECO:0007669"/>
    <property type="project" value="InterPro"/>
</dbReference>
<evidence type="ECO:0000313" key="3">
    <source>
        <dbReference type="EMBL" id="ERG91939.1"/>
    </source>
</evidence>
<evidence type="ECO:0000259" key="2">
    <source>
        <dbReference type="SMART" id="SM00891"/>
    </source>
</evidence>
<dbReference type="Gene3D" id="1.10.150.20">
    <property type="entry name" value="5' to 3' exonuclease, C-terminal subdomain"/>
    <property type="match status" value="1"/>
</dbReference>
<dbReference type="EMBL" id="KE356560">
    <property type="protein sequence ID" value="ERG91939.1"/>
    <property type="molecule type" value="Genomic_DNA"/>
</dbReference>
<gene>
    <name evidence="3" type="ORF">J07HQW1_01973</name>
</gene>
<reference evidence="3 4" key="1">
    <citation type="journal article" date="2013" name="PLoS ONE">
        <title>Assembly-driven community genomics of a hypersaline microbial ecosystem.</title>
        <authorList>
            <person name="Podell S."/>
            <person name="Ugalde J.A."/>
            <person name="Narasingarao P."/>
            <person name="Banfield J.F."/>
            <person name="Heidelberg K.B."/>
            <person name="Allen E.E."/>
        </authorList>
    </citation>
    <scope>NUCLEOTIDE SEQUENCE [LARGE SCALE GENOMIC DNA]</scope>
    <source>
        <strain evidence="4">J07HQW1</strain>
    </source>
</reference>
<dbReference type="InterPro" id="IPR006166">
    <property type="entry name" value="ERCC4_domain"/>
</dbReference>